<name>A0A7T1F3B5_ATRLM</name>
<gene>
    <name evidence="1" type="ORF">RT761_01421</name>
</gene>
<sequence>MSLNEILNQIALERIPGKKGCYGKEYDGLQGKEHILSEKLKNNLPKESVQLFNEISNTSCDMGAIMEEVSYKLGFADGIRFLLVTVIEWMPRG</sequence>
<evidence type="ECO:0000313" key="1">
    <source>
        <dbReference type="EMBL" id="QPM68206.1"/>
    </source>
</evidence>
<proteinExistence type="predicted"/>
<accession>A0A7T1F3B5</accession>
<protein>
    <submittedName>
        <fullName evidence="1">Uncharacterized protein</fullName>
    </submittedName>
</protein>
<dbReference type="KEGG" id="alam:RT761_01421"/>
<evidence type="ECO:0000313" key="2">
    <source>
        <dbReference type="Proteomes" id="UP000594463"/>
    </source>
</evidence>
<organism evidence="1 2">
    <name type="scientific">Atribacter laminatus</name>
    <dbReference type="NCBI Taxonomy" id="2847778"/>
    <lineage>
        <taxon>Bacteria</taxon>
        <taxon>Pseudomonadati</taxon>
        <taxon>Atribacterota</taxon>
        <taxon>Atribacteria</taxon>
        <taxon>Atribacterales</taxon>
        <taxon>Atribacteraceae</taxon>
        <taxon>Atribacter</taxon>
    </lineage>
</organism>
<keyword evidence="2" id="KW-1185">Reference proteome</keyword>
<dbReference type="AlphaFoldDB" id="A0A7T1F3B5"/>
<reference evidence="1 2" key="1">
    <citation type="journal article" date="2021" name="Nat. Commun.">
        <title>Isolation of a member of the candidate phylum Atribacteria reveals a unique cell membrane structure.</title>
        <authorList>
            <person name="Taiki K."/>
            <person name="Nobu M.K."/>
            <person name="Kusada H."/>
            <person name="Meng X.-Y."/>
            <person name="Hosoki N."/>
            <person name="Uematsu K."/>
            <person name="Yoshioka H."/>
            <person name="Kamagata Y."/>
            <person name="Tamaki H."/>
        </authorList>
    </citation>
    <scope>NUCLEOTIDE SEQUENCE [LARGE SCALE GENOMIC DNA]</scope>
    <source>
        <strain evidence="1 2">RT761</strain>
    </source>
</reference>
<dbReference type="Proteomes" id="UP000594463">
    <property type="component" value="Chromosome"/>
</dbReference>
<dbReference type="EMBL" id="CP065383">
    <property type="protein sequence ID" value="QPM68206.1"/>
    <property type="molecule type" value="Genomic_DNA"/>
</dbReference>